<dbReference type="Pfam" id="PF00646">
    <property type="entry name" value="F-box"/>
    <property type="match status" value="1"/>
</dbReference>
<name>A0A0D2BEF9_9EURO</name>
<dbReference type="Proteomes" id="UP000053342">
    <property type="component" value="Unassembled WGS sequence"/>
</dbReference>
<dbReference type="CDD" id="cd09917">
    <property type="entry name" value="F-box_SF"/>
    <property type="match status" value="1"/>
</dbReference>
<protein>
    <recommendedName>
        <fullName evidence="1">F-box domain-containing protein</fullName>
    </recommendedName>
</protein>
<accession>A0A0D2BEF9</accession>
<evidence type="ECO:0000313" key="2">
    <source>
        <dbReference type="EMBL" id="KIW35887.1"/>
    </source>
</evidence>
<dbReference type="GeneID" id="27363864"/>
<gene>
    <name evidence="2" type="ORF">PV06_11790</name>
</gene>
<dbReference type="VEuPathDB" id="FungiDB:PV06_11790"/>
<evidence type="ECO:0000259" key="1">
    <source>
        <dbReference type="Pfam" id="PF00646"/>
    </source>
</evidence>
<dbReference type="STRING" id="215243.A0A0D2BEF9"/>
<dbReference type="HOGENOM" id="CLU_655577_0_0_1"/>
<keyword evidence="3" id="KW-1185">Reference proteome</keyword>
<evidence type="ECO:0000313" key="3">
    <source>
        <dbReference type="Proteomes" id="UP000053342"/>
    </source>
</evidence>
<dbReference type="EMBL" id="KN847394">
    <property type="protein sequence ID" value="KIW35887.1"/>
    <property type="molecule type" value="Genomic_DNA"/>
</dbReference>
<dbReference type="AlphaFoldDB" id="A0A0D2BEF9"/>
<feature type="domain" description="F-box" evidence="1">
    <location>
        <begin position="4"/>
        <end position="50"/>
    </location>
</feature>
<dbReference type="InterPro" id="IPR001810">
    <property type="entry name" value="F-box_dom"/>
</dbReference>
<organism evidence="2 3">
    <name type="scientific">Exophiala oligosperma</name>
    <dbReference type="NCBI Taxonomy" id="215243"/>
    <lineage>
        <taxon>Eukaryota</taxon>
        <taxon>Fungi</taxon>
        <taxon>Dikarya</taxon>
        <taxon>Ascomycota</taxon>
        <taxon>Pezizomycotina</taxon>
        <taxon>Eurotiomycetes</taxon>
        <taxon>Chaetothyriomycetidae</taxon>
        <taxon>Chaetothyriales</taxon>
        <taxon>Herpotrichiellaceae</taxon>
        <taxon>Exophiala</taxon>
    </lineage>
</organism>
<dbReference type="OrthoDB" id="4123128at2759"/>
<dbReference type="RefSeq" id="XP_016256103.1">
    <property type="nucleotide sequence ID" value="XM_016413520.1"/>
</dbReference>
<proteinExistence type="predicted"/>
<reference evidence="2 3" key="1">
    <citation type="submission" date="2015-01" db="EMBL/GenBank/DDBJ databases">
        <title>The Genome Sequence of Exophiala oligosperma CBS72588.</title>
        <authorList>
            <consortium name="The Broad Institute Genomics Platform"/>
            <person name="Cuomo C."/>
            <person name="de Hoog S."/>
            <person name="Gorbushina A."/>
            <person name="Stielow B."/>
            <person name="Teixiera M."/>
            <person name="Abouelleil A."/>
            <person name="Chapman S.B."/>
            <person name="Priest M."/>
            <person name="Young S.K."/>
            <person name="Wortman J."/>
            <person name="Nusbaum C."/>
            <person name="Birren B."/>
        </authorList>
    </citation>
    <scope>NUCLEOTIDE SEQUENCE [LARGE SCALE GENOMIC DNA]</scope>
    <source>
        <strain evidence="2 3">CBS 72588</strain>
    </source>
</reference>
<sequence length="419" mass="47367">MAHLFDLPHELLFLVVQYLSIKPYGTSITCGNLFAISLTSKRFHAVARKLIYKAVFLPSPRAAVHFARTLTEHPDLGLLVQYFEAGALEQIELQAISHRDQRPSVQGTTTAQEEAQRYFLLPLKRWHSTFPQVAEDLRFNNGAIWISSILSQLHRLVEVELQLGRSAQYLNRLIKWSSVDAKGGLPFKELASLSLLANEDAGVDVKSILRLPSLEIFRSWSLRGYSLPNTVGDITSPLRYLGLFHPHMDEAEVASLLRCCQDLRQFELQPILGMTPGVPWYHAKAVAQGISAGLYQCQQNLEVLTIDTWTTSTPAQPLDLIGYRHLTKLTLPATEAVKVEDGFESTPSSTNAVTTIGQFFKYDLYAADQTALVDVPLRQEDTRRECDQGYGWVNIVYEDTDRRTPLRKRKPRHKEPKLL</sequence>